<feature type="transmembrane region" description="Helical" evidence="6">
    <location>
        <begin position="143"/>
        <end position="164"/>
    </location>
</feature>
<proteinExistence type="predicted"/>
<feature type="transmembrane region" description="Helical" evidence="6">
    <location>
        <begin position="350"/>
        <end position="371"/>
    </location>
</feature>
<keyword evidence="3 6" id="KW-0812">Transmembrane</keyword>
<sequence length="415" mass="43797">MDRPSPSHWPLQLLLGWVNFAMTAPLIYLYLGLPLVMRQHGWSGTEIGLFQLAGLPAVLKFALGAPVDRWARGAHGYRHWSLVLMAGYAASLVGLACLGIEQAGFVPLFALAMLASLLGTWADAPVNALAIRCLPAEERQRAGIIRSAASSLAAVVGGGVMLMLQARAGWAWPFWALSGGLLLAALGLWLIPRATLAQADGVQARQVGVGQWLAYFSNAERRRWVVMLMLYFPFIGAAWVYLKPLLLDHGLPPEQVALVAGVLGGVVGAVGSALGGYLARRSGLQRALPACALAGVAALGALAGTVASGAGVPWLVACTLLLALVMGASAGLLFGMMMNHTRAGLTAVDYGLQSSLFVLTRTLVPMLAGILLDRLGYLGMLAGLILCMAGVWAWSRRFVRHGQDLAERLPAQAVP</sequence>
<dbReference type="InterPro" id="IPR004752">
    <property type="entry name" value="AmpG_permease/AT-1"/>
</dbReference>
<dbReference type="Proteomes" id="UP000501237">
    <property type="component" value="Chromosome"/>
</dbReference>
<dbReference type="GO" id="GO:0016020">
    <property type="term" value="C:membrane"/>
    <property type="evidence" value="ECO:0007669"/>
    <property type="project" value="UniProtKB-SubCell"/>
</dbReference>
<dbReference type="GeneID" id="57397914"/>
<dbReference type="GO" id="GO:0022857">
    <property type="term" value="F:transmembrane transporter activity"/>
    <property type="evidence" value="ECO:0007669"/>
    <property type="project" value="InterPro"/>
</dbReference>
<evidence type="ECO:0000256" key="3">
    <source>
        <dbReference type="ARBA" id="ARBA00022692"/>
    </source>
</evidence>
<accession>A0A679GN76</accession>
<evidence type="ECO:0000256" key="2">
    <source>
        <dbReference type="ARBA" id="ARBA00022448"/>
    </source>
</evidence>
<evidence type="ECO:0000256" key="1">
    <source>
        <dbReference type="ARBA" id="ARBA00004141"/>
    </source>
</evidence>
<feature type="transmembrane region" description="Helical" evidence="6">
    <location>
        <begin position="47"/>
        <end position="67"/>
    </location>
</feature>
<feature type="transmembrane region" description="Helical" evidence="6">
    <location>
        <begin position="79"/>
        <end position="100"/>
    </location>
</feature>
<keyword evidence="5 6" id="KW-0472">Membrane</keyword>
<dbReference type="KEGG" id="poj:PtoMrB4_26970"/>
<dbReference type="EMBL" id="AP022642">
    <property type="protein sequence ID" value="BCA28720.1"/>
    <property type="molecule type" value="Genomic_DNA"/>
</dbReference>
<feature type="transmembrane region" description="Helical" evidence="6">
    <location>
        <begin position="106"/>
        <end position="131"/>
    </location>
</feature>
<evidence type="ECO:0000313" key="7">
    <source>
        <dbReference type="EMBL" id="BCA28720.1"/>
    </source>
</evidence>
<keyword evidence="4 6" id="KW-1133">Transmembrane helix</keyword>
<evidence type="ECO:0000313" key="8">
    <source>
        <dbReference type="Proteomes" id="UP000501237"/>
    </source>
</evidence>
<gene>
    <name evidence="7" type="primary">irp</name>
    <name evidence="7" type="ORF">PtoMrB4_26970</name>
</gene>
<dbReference type="InterPro" id="IPR036259">
    <property type="entry name" value="MFS_trans_sf"/>
</dbReference>
<reference evidence="7 8" key="1">
    <citation type="journal article" date="2020" name="Microbiol. Resour. Announc.">
        <title>Complete genome sequence of Pseudomonas otitidis strain MrB4, isolated from Lake Biwa in Japan.</title>
        <authorList>
            <person name="Miyazaki K."/>
            <person name="Hase E."/>
            <person name="Maruya T."/>
        </authorList>
    </citation>
    <scope>NUCLEOTIDE SEQUENCE [LARGE SCALE GENOMIC DNA]</scope>
    <source>
        <strain evidence="7 8">MrB4</strain>
    </source>
</reference>
<dbReference type="Gene3D" id="1.20.1250.20">
    <property type="entry name" value="MFS general substrate transporter like domains"/>
    <property type="match status" value="1"/>
</dbReference>
<feature type="transmembrane region" description="Helical" evidence="6">
    <location>
        <begin position="12"/>
        <end position="31"/>
    </location>
</feature>
<comment type="subcellular location">
    <subcellularLocation>
        <location evidence="1">Membrane</location>
        <topology evidence="1">Multi-pass membrane protein</topology>
    </subcellularLocation>
</comment>
<dbReference type="RefSeq" id="WP_172433580.1">
    <property type="nucleotide sequence ID" value="NZ_AP022642.1"/>
</dbReference>
<feature type="transmembrane region" description="Helical" evidence="6">
    <location>
        <begin position="170"/>
        <end position="191"/>
    </location>
</feature>
<evidence type="ECO:0000256" key="6">
    <source>
        <dbReference type="SAM" id="Phobius"/>
    </source>
</evidence>
<name>A0A679GN76_9GAMM</name>
<feature type="transmembrane region" description="Helical" evidence="6">
    <location>
        <begin position="224"/>
        <end position="242"/>
    </location>
</feature>
<keyword evidence="2" id="KW-0813">Transport</keyword>
<dbReference type="SUPFAM" id="SSF103473">
    <property type="entry name" value="MFS general substrate transporter"/>
    <property type="match status" value="1"/>
</dbReference>
<feature type="transmembrane region" description="Helical" evidence="6">
    <location>
        <begin position="314"/>
        <end position="338"/>
    </location>
</feature>
<organism evidence="7 8">
    <name type="scientific">Metapseudomonas otitidis</name>
    <dbReference type="NCBI Taxonomy" id="319939"/>
    <lineage>
        <taxon>Bacteria</taxon>
        <taxon>Pseudomonadati</taxon>
        <taxon>Pseudomonadota</taxon>
        <taxon>Gammaproteobacteria</taxon>
        <taxon>Pseudomonadales</taxon>
        <taxon>Pseudomonadaceae</taxon>
        <taxon>Metapseudomonas</taxon>
    </lineage>
</organism>
<feature type="transmembrane region" description="Helical" evidence="6">
    <location>
        <begin position="377"/>
        <end position="395"/>
    </location>
</feature>
<dbReference type="PANTHER" id="PTHR12778">
    <property type="entry name" value="SOLUTE CARRIER FAMILY 33 ACETYL-COA TRANSPORTER -RELATED"/>
    <property type="match status" value="1"/>
</dbReference>
<feature type="transmembrane region" description="Helical" evidence="6">
    <location>
        <begin position="290"/>
        <end position="308"/>
    </location>
</feature>
<evidence type="ECO:0000256" key="4">
    <source>
        <dbReference type="ARBA" id="ARBA00022989"/>
    </source>
</evidence>
<protein>
    <submittedName>
        <fullName evidence="7">MFS transporter</fullName>
    </submittedName>
</protein>
<dbReference type="PANTHER" id="PTHR12778:SF10">
    <property type="entry name" value="MAJOR FACILITATOR SUPERFAMILY DOMAIN-CONTAINING PROTEIN 3"/>
    <property type="match status" value="1"/>
</dbReference>
<dbReference type="AlphaFoldDB" id="A0A679GN76"/>
<dbReference type="Pfam" id="PF07690">
    <property type="entry name" value="MFS_1"/>
    <property type="match status" value="1"/>
</dbReference>
<feature type="transmembrane region" description="Helical" evidence="6">
    <location>
        <begin position="257"/>
        <end position="278"/>
    </location>
</feature>
<evidence type="ECO:0000256" key="5">
    <source>
        <dbReference type="ARBA" id="ARBA00023136"/>
    </source>
</evidence>
<dbReference type="InterPro" id="IPR011701">
    <property type="entry name" value="MFS"/>
</dbReference>